<protein>
    <submittedName>
        <fullName evidence="4">Retinol binding protein 2b, cellular</fullName>
    </submittedName>
</protein>
<dbReference type="PROSITE" id="PS00214">
    <property type="entry name" value="FABP"/>
    <property type="match status" value="1"/>
</dbReference>
<reference evidence="4" key="1">
    <citation type="submission" date="2025-08" db="UniProtKB">
        <authorList>
            <consortium name="Ensembl"/>
        </authorList>
    </citation>
    <scope>IDENTIFICATION</scope>
</reference>
<evidence type="ECO:0000259" key="3">
    <source>
        <dbReference type="PROSITE" id="PS00214"/>
    </source>
</evidence>
<dbReference type="InterPro" id="IPR000566">
    <property type="entry name" value="Lipocln_cytosolic_FA-bd_dom"/>
</dbReference>
<keyword evidence="5" id="KW-1185">Reference proteome</keyword>
<accession>A0A3B3RUC2</accession>
<dbReference type="Pfam" id="PF00061">
    <property type="entry name" value="Lipocalin"/>
    <property type="match status" value="1"/>
</dbReference>
<reference evidence="4" key="2">
    <citation type="submission" date="2025-09" db="UniProtKB">
        <authorList>
            <consortium name="Ensembl"/>
        </authorList>
    </citation>
    <scope>IDENTIFICATION</scope>
</reference>
<dbReference type="Proteomes" id="UP000261540">
    <property type="component" value="Unplaced"/>
</dbReference>
<sequence length="123" mass="14375">MSADLSGRWELMSNENFEDLMKALNIDFVTRKIALHLVQTKVIMQNGDQFVIKTQSTFRNYEVAFTVGVEFEEYTKGLDNRVVKTLITWEGDKLVCIQKGEKANRGWKHWVKGDMLYMVTNYE</sequence>
<dbReference type="PANTHER" id="PTHR11955">
    <property type="entry name" value="FATTY ACID BINDING PROTEIN"/>
    <property type="match status" value="1"/>
</dbReference>
<comment type="similarity">
    <text evidence="1 2">Belongs to the calycin superfamily. Fatty-acid binding protein (FABP) family.</text>
</comment>
<keyword evidence="2" id="KW-0813">Transport</keyword>
<dbReference type="InterPro" id="IPR031259">
    <property type="entry name" value="ILBP"/>
</dbReference>
<dbReference type="InterPro" id="IPR000463">
    <property type="entry name" value="Fatty_acid-bd"/>
</dbReference>
<name>A0A3B3RUC2_9TELE</name>
<dbReference type="GeneTree" id="ENSGT00940000160165"/>
<dbReference type="Ensembl" id="ENSPKIT00000002560.1">
    <property type="protein sequence ID" value="ENSPKIP00000021913.1"/>
    <property type="gene ID" value="ENSPKIG00000006121.1"/>
</dbReference>
<evidence type="ECO:0000313" key="5">
    <source>
        <dbReference type="Proteomes" id="UP000261540"/>
    </source>
</evidence>
<dbReference type="InterPro" id="IPR012674">
    <property type="entry name" value="Calycin"/>
</dbReference>
<evidence type="ECO:0000256" key="1">
    <source>
        <dbReference type="ARBA" id="ARBA00008390"/>
    </source>
</evidence>
<feature type="domain" description="Cytosolic fatty-acid binding proteins" evidence="3">
    <location>
        <begin position="7"/>
        <end position="24"/>
    </location>
</feature>
<dbReference type="Gene3D" id="2.40.128.20">
    <property type="match status" value="1"/>
</dbReference>
<dbReference type="FunFam" id="2.40.128.20:FF:000001">
    <property type="entry name" value="Fatty acid-binding protein, adipocyte"/>
    <property type="match status" value="1"/>
</dbReference>
<evidence type="ECO:0000313" key="4">
    <source>
        <dbReference type="Ensembl" id="ENSPKIP00000021913.1"/>
    </source>
</evidence>
<dbReference type="PRINTS" id="PR00178">
    <property type="entry name" value="FATTYACIDBP"/>
</dbReference>
<organism evidence="4 5">
    <name type="scientific">Paramormyrops kingsleyae</name>
    <dbReference type="NCBI Taxonomy" id="1676925"/>
    <lineage>
        <taxon>Eukaryota</taxon>
        <taxon>Metazoa</taxon>
        <taxon>Chordata</taxon>
        <taxon>Craniata</taxon>
        <taxon>Vertebrata</taxon>
        <taxon>Euteleostomi</taxon>
        <taxon>Actinopterygii</taxon>
        <taxon>Neopterygii</taxon>
        <taxon>Teleostei</taxon>
        <taxon>Osteoglossocephala</taxon>
        <taxon>Osteoglossomorpha</taxon>
        <taxon>Osteoglossiformes</taxon>
        <taxon>Mormyridae</taxon>
        <taxon>Paramormyrops</taxon>
    </lineage>
</organism>
<proteinExistence type="inferred from homology"/>
<evidence type="ECO:0000256" key="2">
    <source>
        <dbReference type="RuleBase" id="RU003696"/>
    </source>
</evidence>
<dbReference type="GO" id="GO:0008289">
    <property type="term" value="F:lipid binding"/>
    <property type="evidence" value="ECO:0007669"/>
    <property type="project" value="InterPro"/>
</dbReference>
<dbReference type="AlphaFoldDB" id="A0A3B3RUC2"/>
<dbReference type="SUPFAM" id="SSF50814">
    <property type="entry name" value="Lipocalins"/>
    <property type="match status" value="1"/>
</dbReference>